<dbReference type="AlphaFoldDB" id="A0AAU7DMZ6"/>
<evidence type="ECO:0000259" key="1">
    <source>
        <dbReference type="PROSITE" id="PS51186"/>
    </source>
</evidence>
<dbReference type="Gene3D" id="3.40.630.30">
    <property type="match status" value="1"/>
</dbReference>
<dbReference type="SUPFAM" id="SSF55729">
    <property type="entry name" value="Acyl-CoA N-acyltransferases (Nat)"/>
    <property type="match status" value="1"/>
</dbReference>
<reference evidence="2" key="1">
    <citation type="submission" date="2023-03" db="EMBL/GenBank/DDBJ databases">
        <title>Edaphobacter sp.</title>
        <authorList>
            <person name="Huber K.J."/>
            <person name="Papendorf J."/>
            <person name="Pilke C."/>
            <person name="Bunk B."/>
            <person name="Sproeer C."/>
            <person name="Pester M."/>
        </authorList>
    </citation>
    <scope>NUCLEOTIDE SEQUENCE</scope>
    <source>
        <strain evidence="2">DSM 110680</strain>
    </source>
</reference>
<organism evidence="2">
    <name type="scientific">Telmatobacter sp. DSM 110680</name>
    <dbReference type="NCBI Taxonomy" id="3036704"/>
    <lineage>
        <taxon>Bacteria</taxon>
        <taxon>Pseudomonadati</taxon>
        <taxon>Acidobacteriota</taxon>
        <taxon>Terriglobia</taxon>
        <taxon>Terriglobales</taxon>
        <taxon>Acidobacteriaceae</taxon>
        <taxon>Telmatobacter</taxon>
    </lineage>
</organism>
<dbReference type="PROSITE" id="PS51186">
    <property type="entry name" value="GNAT"/>
    <property type="match status" value="1"/>
</dbReference>
<sequence length="178" mass="20676">MILRKWRDSDREPFARLNRDPQVMEHFPALLTRQQSDALVDRAEAHLEQHGFGPWAAELRETNEFIGFVSLFIPQFEAPFMPCVEIGWRLARDHWGKGLATEGARTLVRQAFEVQGLHELVSFTVPANQRSLRVMQKLGMTHDPLDDFDHPSIAADHPLSRHVLYRLKRENWITADTR</sequence>
<dbReference type="PANTHER" id="PTHR43792:SF1">
    <property type="entry name" value="N-ACETYLTRANSFERASE DOMAIN-CONTAINING PROTEIN"/>
    <property type="match status" value="1"/>
</dbReference>
<dbReference type="PANTHER" id="PTHR43792">
    <property type="entry name" value="GNAT FAMILY, PUTATIVE (AFU_ORTHOLOGUE AFUA_3G00765)-RELATED-RELATED"/>
    <property type="match status" value="1"/>
</dbReference>
<accession>A0AAU7DMZ6</accession>
<dbReference type="RefSeq" id="WP_348264378.1">
    <property type="nucleotide sequence ID" value="NZ_CP121196.1"/>
</dbReference>
<dbReference type="Pfam" id="PF13302">
    <property type="entry name" value="Acetyltransf_3"/>
    <property type="match status" value="1"/>
</dbReference>
<dbReference type="EMBL" id="CP121196">
    <property type="protein sequence ID" value="XBH19163.1"/>
    <property type="molecule type" value="Genomic_DNA"/>
</dbReference>
<name>A0AAU7DMZ6_9BACT</name>
<protein>
    <submittedName>
        <fullName evidence="2">GNAT family N-acetyltransferase</fullName>
    </submittedName>
</protein>
<dbReference type="GO" id="GO:0016747">
    <property type="term" value="F:acyltransferase activity, transferring groups other than amino-acyl groups"/>
    <property type="evidence" value="ECO:0007669"/>
    <property type="project" value="InterPro"/>
</dbReference>
<dbReference type="InterPro" id="IPR051531">
    <property type="entry name" value="N-acetyltransferase"/>
</dbReference>
<proteinExistence type="predicted"/>
<feature type="domain" description="N-acetyltransferase" evidence="1">
    <location>
        <begin position="1"/>
        <end position="170"/>
    </location>
</feature>
<evidence type="ECO:0000313" key="2">
    <source>
        <dbReference type="EMBL" id="XBH19163.1"/>
    </source>
</evidence>
<dbReference type="InterPro" id="IPR000182">
    <property type="entry name" value="GNAT_dom"/>
</dbReference>
<dbReference type="InterPro" id="IPR016181">
    <property type="entry name" value="Acyl_CoA_acyltransferase"/>
</dbReference>
<gene>
    <name evidence="2" type="ORF">P8935_07540</name>
</gene>